<dbReference type="SFLD" id="SFLDG01129">
    <property type="entry name" value="C1.5:_HAD__Beta-PGM__Phosphata"/>
    <property type="match status" value="1"/>
</dbReference>
<dbReference type="PRINTS" id="PR00413">
    <property type="entry name" value="HADHALOGNASE"/>
</dbReference>
<dbReference type="Pfam" id="PF00702">
    <property type="entry name" value="Hydrolase"/>
    <property type="match status" value="1"/>
</dbReference>
<gene>
    <name evidence="1" type="ORF">IEQ31_02370</name>
</gene>
<dbReference type="InterPro" id="IPR036412">
    <property type="entry name" value="HAD-like_sf"/>
</dbReference>
<dbReference type="NCBIfam" id="TIGR01509">
    <property type="entry name" value="HAD-SF-IA-v3"/>
    <property type="match status" value="1"/>
</dbReference>
<dbReference type="PANTHER" id="PTHR43481">
    <property type="entry name" value="FRUCTOSE-1-PHOSPHATE PHOSPHATASE"/>
    <property type="match status" value="1"/>
</dbReference>
<accession>A0ABR8KTF5</accession>
<name>A0ABR8KTF5_9ACTN</name>
<dbReference type="Gene3D" id="3.40.50.1000">
    <property type="entry name" value="HAD superfamily/HAD-like"/>
    <property type="match status" value="1"/>
</dbReference>
<evidence type="ECO:0000313" key="2">
    <source>
        <dbReference type="Proteomes" id="UP000653231"/>
    </source>
</evidence>
<dbReference type="SFLD" id="SFLDS00003">
    <property type="entry name" value="Haloacid_Dehalogenase"/>
    <property type="match status" value="1"/>
</dbReference>
<dbReference type="PANTHER" id="PTHR43481:SF4">
    <property type="entry name" value="GLYCEROL-1-PHOSPHATE PHOSPHOHYDROLASE 1-RELATED"/>
    <property type="match status" value="1"/>
</dbReference>
<organism evidence="1 2">
    <name type="scientific">Microbispora bryophytorum subsp. camponoti</name>
    <dbReference type="NCBI Taxonomy" id="1677852"/>
    <lineage>
        <taxon>Bacteria</taxon>
        <taxon>Bacillati</taxon>
        <taxon>Actinomycetota</taxon>
        <taxon>Actinomycetes</taxon>
        <taxon>Streptosporangiales</taxon>
        <taxon>Streptosporangiaceae</taxon>
        <taxon>Microbispora</taxon>
    </lineage>
</organism>
<dbReference type="SUPFAM" id="SSF56784">
    <property type="entry name" value="HAD-like"/>
    <property type="match status" value="1"/>
</dbReference>
<protein>
    <submittedName>
        <fullName evidence="1">HAD family phosphatase</fullName>
    </submittedName>
</protein>
<dbReference type="EMBL" id="JACXRZ010000002">
    <property type="protein sequence ID" value="MBD3142034.1"/>
    <property type="molecule type" value="Genomic_DNA"/>
</dbReference>
<dbReference type="RefSeq" id="WP_191049858.1">
    <property type="nucleotide sequence ID" value="NZ_JACXRZ010000002.1"/>
</dbReference>
<sequence length="237" mass="23500">MSSRESPAAVLFDMDGTLVDTEDLWWDACVEIAGGLGSPLGEADREALFGLSVEDAALHIAATLDSAGAPVARAVETMLTDAFTGRLQNGVTTLPGAVALLEALRAAGIPAGLVSASPRPVVDLVLETVGGDRFRLSVAAGDSARNKPAPDPYLAAAARLGVDPAACVAIEDSPTGVASARSAGCAVIVVGPSGAAGGVTAGGVTAGGVTAVPTLESVDLPLLRRLVSDPGPVTPRT</sequence>
<dbReference type="InterPro" id="IPR051806">
    <property type="entry name" value="HAD-like_SPP"/>
</dbReference>
<dbReference type="Gene3D" id="1.10.150.240">
    <property type="entry name" value="Putative phosphatase, domain 2"/>
    <property type="match status" value="1"/>
</dbReference>
<dbReference type="CDD" id="cd07505">
    <property type="entry name" value="HAD_BPGM-like"/>
    <property type="match status" value="1"/>
</dbReference>
<dbReference type="InterPro" id="IPR023214">
    <property type="entry name" value="HAD_sf"/>
</dbReference>
<comment type="caution">
    <text evidence="1">The sequence shown here is derived from an EMBL/GenBank/DDBJ whole genome shotgun (WGS) entry which is preliminary data.</text>
</comment>
<proteinExistence type="predicted"/>
<dbReference type="InterPro" id="IPR006439">
    <property type="entry name" value="HAD-SF_hydro_IA"/>
</dbReference>
<dbReference type="Proteomes" id="UP000653231">
    <property type="component" value="Unassembled WGS sequence"/>
</dbReference>
<evidence type="ECO:0000313" key="1">
    <source>
        <dbReference type="EMBL" id="MBD3142034.1"/>
    </source>
</evidence>
<reference evidence="1 2" key="1">
    <citation type="submission" date="2020-09" db="EMBL/GenBank/DDBJ databases">
        <title>Actinomycete isolated from the Camponotus japonicus Mayr.</title>
        <authorList>
            <person name="Gong X."/>
        </authorList>
    </citation>
    <scope>NUCLEOTIDE SEQUENCE [LARGE SCALE GENOMIC DNA]</scope>
    <source>
        <strain evidence="1 2">2C-HV3</strain>
    </source>
</reference>
<keyword evidence="2" id="KW-1185">Reference proteome</keyword>
<dbReference type="InterPro" id="IPR023198">
    <property type="entry name" value="PGP-like_dom2"/>
</dbReference>